<evidence type="ECO:0000313" key="11">
    <source>
        <dbReference type="EMBL" id="PAV91559.1"/>
    </source>
</evidence>
<comment type="caution">
    <text evidence="11">The sequence shown here is derived from an EMBL/GenBank/DDBJ whole genome shotgun (WGS) entry which is preliminary data.</text>
</comment>
<keyword evidence="10" id="KW-0175">Coiled coil</keyword>
<evidence type="ECO:0000256" key="10">
    <source>
        <dbReference type="SAM" id="Coils"/>
    </source>
</evidence>
<keyword evidence="6 9" id="KW-1133">Transmembrane helix</keyword>
<evidence type="ECO:0000256" key="4">
    <source>
        <dbReference type="ARBA" id="ARBA00022692"/>
    </source>
</evidence>
<dbReference type="EMBL" id="LIAE01006307">
    <property type="protein sequence ID" value="PAV91559.1"/>
    <property type="molecule type" value="Genomic_DNA"/>
</dbReference>
<dbReference type="PIRSF" id="PIRSF001293">
    <property type="entry name" value="ATP6V0A1"/>
    <property type="match status" value="1"/>
</dbReference>
<dbReference type="AlphaFoldDB" id="A0A2A2LZF3"/>
<dbReference type="InterPro" id="IPR026028">
    <property type="entry name" value="V-type_ATPase_116kDa_su_euka"/>
</dbReference>
<evidence type="ECO:0000256" key="6">
    <source>
        <dbReference type="ARBA" id="ARBA00022989"/>
    </source>
</evidence>
<gene>
    <name evidence="11" type="ORF">WR25_10877</name>
</gene>
<accession>A0A2A2LZF3</accession>
<dbReference type="GO" id="GO:0051117">
    <property type="term" value="F:ATPase binding"/>
    <property type="evidence" value="ECO:0007669"/>
    <property type="project" value="TreeGrafter"/>
</dbReference>
<evidence type="ECO:0000256" key="8">
    <source>
        <dbReference type="ARBA" id="ARBA00023136"/>
    </source>
</evidence>
<keyword evidence="3 9" id="KW-0813">Transport</keyword>
<feature type="transmembrane region" description="Helical" evidence="9">
    <location>
        <begin position="416"/>
        <end position="441"/>
    </location>
</feature>
<dbReference type="InterPro" id="IPR002490">
    <property type="entry name" value="V-ATPase_116kDa_su"/>
</dbReference>
<dbReference type="PANTHER" id="PTHR11629">
    <property type="entry name" value="VACUOLAR PROTON ATPASES"/>
    <property type="match status" value="1"/>
</dbReference>
<dbReference type="GO" id="GO:0046961">
    <property type="term" value="F:proton-transporting ATPase activity, rotational mechanism"/>
    <property type="evidence" value="ECO:0007669"/>
    <property type="project" value="InterPro"/>
</dbReference>
<reference evidence="11 12" key="1">
    <citation type="journal article" date="2017" name="Curr. Biol.">
        <title>Genome architecture and evolution of a unichromosomal asexual nematode.</title>
        <authorList>
            <person name="Fradin H."/>
            <person name="Zegar C."/>
            <person name="Gutwein M."/>
            <person name="Lucas J."/>
            <person name="Kovtun M."/>
            <person name="Corcoran D."/>
            <person name="Baugh L.R."/>
            <person name="Kiontke K."/>
            <person name="Gunsalus K."/>
            <person name="Fitch D.H."/>
            <person name="Piano F."/>
        </authorList>
    </citation>
    <scope>NUCLEOTIDE SEQUENCE [LARGE SCALE GENOMIC DNA]</scope>
    <source>
        <strain evidence="11">PF1309</strain>
    </source>
</reference>
<feature type="coiled-coil region" evidence="10">
    <location>
        <begin position="94"/>
        <end position="121"/>
    </location>
</feature>
<sequence length="884" mass="100583">MGSIYRSELMEFCQIFLQTESAYQCVAELGELGLAEFVDLNEEMNSYQRKFVNEVRRCEEMERKLRYIEGEITREDVECEDYVEHIPAPQPKHMVEMEANFEKLEDELLQTNASLSTLKTNHVQLMEMKAVLDKVSLLLDAHTKRDAAMSISEANRGEAGPLTVGLKPEFTDKEAKRDDTELKFITGVIKNNKVMAFERFIWRMCRGKVYCRTVDIEEPTDLFGDDKMAMKSVFILFFSGEQLRTRIKKICSGFGATTYNCPEFPGERAKLLSEIRAQVEDMKGVILKTSDYKRKVINAASVSIKKWDIMVLKLKSIFHTLNFFSIDVTQKLLIAECWVPTVDMQKVQDALTRGTHASGSNVIPVMNIMDQHHRYPPTYFKLNKFTQGYQNIVDAYGIASYREINPAPWTIISFPFLFAVMFGDAGHGIIMFLAAASLLIFEKQLIAAKIKDEIFNTFFSGRYVIFLMGLFAIYTGLIYNDIYSKSINIFGSSWRNPYDHALLAQMDNPELTTTGELDLTFPPDYAYMSDWGPYPFGVDPVWNLAKNRLNFLNPMKMKTSVLLGISQMTFGVMLSLLNYSHKGSLVDIFFVFIPQCIFLGFIFVYLCIQIVVKWIVFWVKPKWIFGRFYPGSNCAPSLLIGLINMFMVKGRDPGFVHNVVPVADSLSNSTCARGTIGCGCIEDDVKNCWNYTIYDQCGLQQWYPQQGLVEMILLAGAVLAIPTMLLVKPFYIRWRHSRGLPIDLGHGHEGGEEQEFSFGDVMVYQAIHTIEFALGCISHTASYLRLWALSLAHAQLSEVLWSMVLDIPLKMSGIVGIVVLPFVTIAFLILAVSILILMEGLSAFLHALRLHWVEFMSKFYGGTGVAFQPFCFEKIIRVFEGLDQ</sequence>
<evidence type="ECO:0000256" key="7">
    <source>
        <dbReference type="ARBA" id="ARBA00023065"/>
    </source>
</evidence>
<dbReference type="OrthoDB" id="10264220at2759"/>
<dbReference type="GO" id="GO:0007035">
    <property type="term" value="P:vacuolar acidification"/>
    <property type="evidence" value="ECO:0007669"/>
    <property type="project" value="TreeGrafter"/>
</dbReference>
<evidence type="ECO:0000256" key="3">
    <source>
        <dbReference type="ARBA" id="ARBA00022448"/>
    </source>
</evidence>
<feature type="transmembrane region" description="Helical" evidence="9">
    <location>
        <begin position="592"/>
        <end position="616"/>
    </location>
</feature>
<organism evidence="11 12">
    <name type="scientific">Diploscapter pachys</name>
    <dbReference type="NCBI Taxonomy" id="2018661"/>
    <lineage>
        <taxon>Eukaryota</taxon>
        <taxon>Metazoa</taxon>
        <taxon>Ecdysozoa</taxon>
        <taxon>Nematoda</taxon>
        <taxon>Chromadorea</taxon>
        <taxon>Rhabditida</taxon>
        <taxon>Rhabditina</taxon>
        <taxon>Rhabditomorpha</taxon>
        <taxon>Rhabditoidea</taxon>
        <taxon>Rhabditidae</taxon>
        <taxon>Diploscapter</taxon>
    </lineage>
</organism>
<dbReference type="GO" id="GO:0005886">
    <property type="term" value="C:plasma membrane"/>
    <property type="evidence" value="ECO:0007669"/>
    <property type="project" value="TreeGrafter"/>
</dbReference>
<protein>
    <recommendedName>
        <fullName evidence="9">V-type proton ATPase subunit a</fullName>
    </recommendedName>
</protein>
<name>A0A2A2LZF3_9BILA</name>
<keyword evidence="5 9" id="KW-0375">Hydrogen ion transport</keyword>
<keyword evidence="7 9" id="KW-0406">Ion transport</keyword>
<evidence type="ECO:0000313" key="12">
    <source>
        <dbReference type="Proteomes" id="UP000218231"/>
    </source>
</evidence>
<evidence type="ECO:0000256" key="9">
    <source>
        <dbReference type="RuleBase" id="RU361189"/>
    </source>
</evidence>
<keyword evidence="12" id="KW-1185">Reference proteome</keyword>
<comment type="similarity">
    <text evidence="2 9">Belongs to the V-ATPase 116 kDa subunit family.</text>
</comment>
<proteinExistence type="inferred from homology"/>
<dbReference type="STRING" id="2018661.A0A2A2LZF3"/>
<feature type="transmembrane region" description="Helical" evidence="9">
    <location>
        <begin position="461"/>
        <end position="479"/>
    </location>
</feature>
<comment type="subcellular location">
    <subcellularLocation>
        <location evidence="1">Membrane</location>
        <topology evidence="1">Multi-pass membrane protein</topology>
    </subcellularLocation>
</comment>
<evidence type="ECO:0000256" key="5">
    <source>
        <dbReference type="ARBA" id="ARBA00022781"/>
    </source>
</evidence>
<feature type="transmembrane region" description="Helical" evidence="9">
    <location>
        <begin position="628"/>
        <end position="648"/>
    </location>
</feature>
<evidence type="ECO:0000256" key="2">
    <source>
        <dbReference type="ARBA" id="ARBA00009904"/>
    </source>
</evidence>
<dbReference type="Pfam" id="PF01496">
    <property type="entry name" value="V_ATPase_I"/>
    <property type="match status" value="2"/>
</dbReference>
<comment type="function">
    <text evidence="9">Essential component of the vacuolar proton pump (V-ATPase), a multimeric enzyme that catalyzes the translocation of protons across the membranes. Required for assembly and activity of the V-ATPase.</text>
</comment>
<feature type="transmembrane region" description="Helical" evidence="9">
    <location>
        <begin position="711"/>
        <end position="731"/>
    </location>
</feature>
<evidence type="ECO:0000256" key="1">
    <source>
        <dbReference type="ARBA" id="ARBA00004141"/>
    </source>
</evidence>
<dbReference type="PANTHER" id="PTHR11629:SF58">
    <property type="entry name" value="V-TYPE PROTON ATPASE 116 KDA SUBUNIT A 3"/>
    <property type="match status" value="1"/>
</dbReference>
<dbReference type="Proteomes" id="UP000218231">
    <property type="component" value="Unassembled WGS sequence"/>
</dbReference>
<dbReference type="GO" id="GO:0000220">
    <property type="term" value="C:vacuolar proton-transporting V-type ATPase, V0 domain"/>
    <property type="evidence" value="ECO:0007669"/>
    <property type="project" value="InterPro"/>
</dbReference>
<keyword evidence="4 9" id="KW-0812">Transmembrane</keyword>
<keyword evidence="8 9" id="KW-0472">Membrane</keyword>
<feature type="transmembrane region" description="Helical" evidence="9">
    <location>
        <begin position="814"/>
        <end position="838"/>
    </location>
</feature>